<gene>
    <name evidence="1" type="ORF">UFOPK3662_03249</name>
</gene>
<sequence length="137" mass="14765">MGLFTRQPSGVDLRDRDYVLTGCPVVAQDDLLVLVDLTVRLAVRPPRDDESDALGYDPADERAVHAVCVLVLRQLGIAVPSDELLVGRGRIVEAVEQGLTLAPVGAGVKGRVAHVEVRPYDAAGATFDHEFRVVSRP</sequence>
<dbReference type="EMBL" id="CAFBMW010000036">
    <property type="protein sequence ID" value="CAB4961267.1"/>
    <property type="molecule type" value="Genomic_DNA"/>
</dbReference>
<organism evidence="1">
    <name type="scientific">freshwater metagenome</name>
    <dbReference type="NCBI Taxonomy" id="449393"/>
    <lineage>
        <taxon>unclassified sequences</taxon>
        <taxon>metagenomes</taxon>
        <taxon>ecological metagenomes</taxon>
    </lineage>
</organism>
<evidence type="ECO:0000313" key="1">
    <source>
        <dbReference type="EMBL" id="CAB4961267.1"/>
    </source>
</evidence>
<proteinExistence type="predicted"/>
<name>A0A6J7KZQ0_9ZZZZ</name>
<reference evidence="1" key="1">
    <citation type="submission" date="2020-05" db="EMBL/GenBank/DDBJ databases">
        <authorList>
            <person name="Chiriac C."/>
            <person name="Salcher M."/>
            <person name="Ghai R."/>
            <person name="Kavagutti S V."/>
        </authorList>
    </citation>
    <scope>NUCLEOTIDE SEQUENCE</scope>
</reference>
<protein>
    <submittedName>
        <fullName evidence="1">Unannotated protein</fullName>
    </submittedName>
</protein>
<dbReference type="AlphaFoldDB" id="A0A6J7KZQ0"/>
<accession>A0A6J7KZQ0</accession>